<feature type="chain" id="PRO_5012619263" description="Rap1a immunity protein domain-containing protein" evidence="1">
    <location>
        <begin position="23"/>
        <end position="129"/>
    </location>
</feature>
<gene>
    <name evidence="2" type="ORF">SAMN02745857_04108</name>
</gene>
<dbReference type="Proteomes" id="UP000192761">
    <property type="component" value="Unassembled WGS sequence"/>
</dbReference>
<accession>A0A1W1Y0V2</accession>
<dbReference type="EMBL" id="FWXD01000043">
    <property type="protein sequence ID" value="SMC29767.1"/>
    <property type="molecule type" value="Genomic_DNA"/>
</dbReference>
<sequence length="129" mass="14108">MRNTLKVVLTTALLAAMPLASAAGKSADGSTLEIYRKAIFDSCSKDEDHQFSELGGILKEFELQMDGPALCTCMADRFVGDKVVAARLLRVKDAAEVETPRFKRFIGAKMFAQAFNCMADQMNKQLVAP</sequence>
<protein>
    <recommendedName>
        <fullName evidence="4">Rap1a immunity protein domain-containing protein</fullName>
    </recommendedName>
</protein>
<dbReference type="RefSeq" id="WP_084093020.1">
    <property type="nucleotide sequence ID" value="NZ_FWXD01000043.1"/>
</dbReference>
<feature type="signal peptide" evidence="1">
    <location>
        <begin position="1"/>
        <end position="22"/>
    </location>
</feature>
<evidence type="ECO:0000256" key="1">
    <source>
        <dbReference type="SAM" id="SignalP"/>
    </source>
</evidence>
<evidence type="ECO:0000313" key="2">
    <source>
        <dbReference type="EMBL" id="SMC29767.1"/>
    </source>
</evidence>
<keyword evidence="3" id="KW-1185">Reference proteome</keyword>
<dbReference type="STRING" id="1121001.SAMN02745857_04108"/>
<reference evidence="2 3" key="1">
    <citation type="submission" date="2017-04" db="EMBL/GenBank/DDBJ databases">
        <authorList>
            <person name="Afonso C.L."/>
            <person name="Miller P.J."/>
            <person name="Scott M.A."/>
            <person name="Spackman E."/>
            <person name="Goraichik I."/>
            <person name="Dimitrov K.M."/>
            <person name="Suarez D.L."/>
            <person name="Swayne D.E."/>
        </authorList>
    </citation>
    <scope>NUCLEOTIDE SEQUENCE [LARGE SCALE GENOMIC DNA]</scope>
    <source>
        <strain evidence="2 3">DSM 23236</strain>
    </source>
</reference>
<keyword evidence="1" id="KW-0732">Signal</keyword>
<name>A0A1W1Y0V2_9NEIS</name>
<organism evidence="2 3">
    <name type="scientific">Andreprevotia lacus DSM 23236</name>
    <dbReference type="NCBI Taxonomy" id="1121001"/>
    <lineage>
        <taxon>Bacteria</taxon>
        <taxon>Pseudomonadati</taxon>
        <taxon>Pseudomonadota</taxon>
        <taxon>Betaproteobacteria</taxon>
        <taxon>Neisseriales</taxon>
        <taxon>Chitinibacteraceae</taxon>
        <taxon>Andreprevotia</taxon>
    </lineage>
</organism>
<proteinExistence type="predicted"/>
<evidence type="ECO:0000313" key="3">
    <source>
        <dbReference type="Proteomes" id="UP000192761"/>
    </source>
</evidence>
<dbReference type="AlphaFoldDB" id="A0A1W1Y0V2"/>
<evidence type="ECO:0008006" key="4">
    <source>
        <dbReference type="Google" id="ProtNLM"/>
    </source>
</evidence>